<dbReference type="RefSeq" id="WP_166949810.1">
    <property type="nucleotide sequence ID" value="NZ_JAARLZ010000008.1"/>
</dbReference>
<comment type="subcellular location">
    <subcellularLocation>
        <location evidence="1">Cell membrane</location>
        <topology evidence="1">Multi-pass membrane protein</topology>
    </subcellularLocation>
</comment>
<name>A0A7X5ZJ99_9GAMM</name>
<proteinExistence type="predicted"/>
<feature type="transmembrane region" description="Helical" evidence="6">
    <location>
        <begin position="271"/>
        <end position="288"/>
    </location>
</feature>
<evidence type="ECO:0000313" key="8">
    <source>
        <dbReference type="EMBL" id="NII07702.1"/>
    </source>
</evidence>
<evidence type="ECO:0000256" key="4">
    <source>
        <dbReference type="ARBA" id="ARBA00022989"/>
    </source>
</evidence>
<evidence type="ECO:0000313" key="9">
    <source>
        <dbReference type="Proteomes" id="UP000490980"/>
    </source>
</evidence>
<dbReference type="GO" id="GO:0005886">
    <property type="term" value="C:plasma membrane"/>
    <property type="evidence" value="ECO:0007669"/>
    <property type="project" value="UniProtKB-SubCell"/>
</dbReference>
<dbReference type="InterPro" id="IPR007895">
    <property type="entry name" value="MASE1"/>
</dbReference>
<keyword evidence="9" id="KW-1185">Reference proteome</keyword>
<feature type="transmembrane region" description="Helical" evidence="6">
    <location>
        <begin position="81"/>
        <end position="101"/>
    </location>
</feature>
<sequence>MNDRSEVRQVAWHEQIAVAAAYAAVWEVARYFSFSHWMLPAGIRLACLLLVPRRYWIALVAGEALPVMTNGLMLIPQFGWWYGLFASFPVIIPCIPVMLWLRRRASLFLPDGSVNMLLFGTASLVCALLAAIVNDVMLAGALWPTEPGQAVPYVRLLQAFFAYLLGSYLGALTLAPSLVALRLLVQQKDLRTIWQGPLARDLALAAGFLAIGAFGAAHLNGAALMACRIAMVLPVLFVALRHGWHGAALCGTLASVALATTSAIVRDPAMIQAQAVFAAVLSTILMVASRRIVATMPSPATLPLRD</sequence>
<feature type="transmembrane region" description="Helical" evidence="6">
    <location>
        <begin position="247"/>
        <end position="265"/>
    </location>
</feature>
<evidence type="ECO:0000256" key="6">
    <source>
        <dbReference type="SAM" id="Phobius"/>
    </source>
</evidence>
<dbReference type="AlphaFoldDB" id="A0A7X5ZJ99"/>
<comment type="caution">
    <text evidence="8">The sequence shown here is derived from an EMBL/GenBank/DDBJ whole genome shotgun (WGS) entry which is preliminary data.</text>
</comment>
<feature type="transmembrane region" description="Helical" evidence="6">
    <location>
        <begin position="113"/>
        <end position="133"/>
    </location>
</feature>
<feature type="domain" description="MASE1" evidence="7">
    <location>
        <begin position="34"/>
        <end position="286"/>
    </location>
</feature>
<evidence type="ECO:0000259" key="7">
    <source>
        <dbReference type="Pfam" id="PF05231"/>
    </source>
</evidence>
<keyword evidence="2" id="KW-1003">Cell membrane</keyword>
<feature type="transmembrane region" description="Helical" evidence="6">
    <location>
        <begin position="160"/>
        <end position="185"/>
    </location>
</feature>
<accession>A0A7X5ZJ99</accession>
<dbReference type="Proteomes" id="UP000490980">
    <property type="component" value="Unassembled WGS sequence"/>
</dbReference>
<protein>
    <recommendedName>
        <fullName evidence="7">MASE1 domain-containing protein</fullName>
    </recommendedName>
</protein>
<evidence type="ECO:0000256" key="2">
    <source>
        <dbReference type="ARBA" id="ARBA00022475"/>
    </source>
</evidence>
<keyword evidence="4 6" id="KW-1133">Transmembrane helix</keyword>
<reference evidence="8 9" key="1">
    <citation type="submission" date="2020-03" db="EMBL/GenBank/DDBJ databases">
        <authorList>
            <person name="Lai Q."/>
        </authorList>
    </citation>
    <scope>NUCLEOTIDE SEQUENCE [LARGE SCALE GENOMIC DNA]</scope>
    <source>
        <strain evidence="8 9">CCUG 25036</strain>
    </source>
</reference>
<feature type="transmembrane region" description="Helical" evidence="6">
    <location>
        <begin position="197"/>
        <end position="216"/>
    </location>
</feature>
<feature type="transmembrane region" description="Helical" evidence="6">
    <location>
        <begin position="56"/>
        <end position="75"/>
    </location>
</feature>
<evidence type="ECO:0000256" key="1">
    <source>
        <dbReference type="ARBA" id="ARBA00004651"/>
    </source>
</evidence>
<keyword evidence="5 6" id="KW-0472">Membrane</keyword>
<organism evidence="8 9">
    <name type="scientific">Luteibacter anthropi</name>
    <dbReference type="NCBI Taxonomy" id="564369"/>
    <lineage>
        <taxon>Bacteria</taxon>
        <taxon>Pseudomonadati</taxon>
        <taxon>Pseudomonadota</taxon>
        <taxon>Gammaproteobacteria</taxon>
        <taxon>Lysobacterales</taxon>
        <taxon>Rhodanobacteraceae</taxon>
        <taxon>Luteibacter</taxon>
    </lineage>
</organism>
<dbReference type="Pfam" id="PF05231">
    <property type="entry name" value="MASE1"/>
    <property type="match status" value="1"/>
</dbReference>
<evidence type="ECO:0000256" key="5">
    <source>
        <dbReference type="ARBA" id="ARBA00023136"/>
    </source>
</evidence>
<dbReference type="EMBL" id="JAARLZ010000008">
    <property type="protein sequence ID" value="NII07702.1"/>
    <property type="molecule type" value="Genomic_DNA"/>
</dbReference>
<keyword evidence="3 6" id="KW-0812">Transmembrane</keyword>
<gene>
    <name evidence="8" type="ORF">HBF25_15055</name>
</gene>
<evidence type="ECO:0000256" key="3">
    <source>
        <dbReference type="ARBA" id="ARBA00022692"/>
    </source>
</evidence>